<reference evidence="2" key="1">
    <citation type="submission" date="2013-08" db="EMBL/GenBank/DDBJ databases">
        <authorList>
            <person name="Mendez C."/>
            <person name="Richter M."/>
            <person name="Ferrer M."/>
            <person name="Sanchez J."/>
        </authorList>
    </citation>
    <scope>NUCLEOTIDE SEQUENCE</scope>
</reference>
<protein>
    <submittedName>
        <fullName evidence="2">Uncharacterized protein</fullName>
    </submittedName>
</protein>
<feature type="non-terminal residue" evidence="2">
    <location>
        <position position="108"/>
    </location>
</feature>
<name>T1BAN1_9ZZZZ</name>
<dbReference type="AlphaFoldDB" id="T1BAN1"/>
<feature type="region of interest" description="Disordered" evidence="1">
    <location>
        <begin position="83"/>
        <end position="108"/>
    </location>
</feature>
<organism evidence="2">
    <name type="scientific">mine drainage metagenome</name>
    <dbReference type="NCBI Taxonomy" id="410659"/>
    <lineage>
        <taxon>unclassified sequences</taxon>
        <taxon>metagenomes</taxon>
        <taxon>ecological metagenomes</taxon>
    </lineage>
</organism>
<proteinExistence type="predicted"/>
<comment type="caution">
    <text evidence="2">The sequence shown here is derived from an EMBL/GenBank/DDBJ whole genome shotgun (WGS) entry which is preliminary data.</text>
</comment>
<evidence type="ECO:0000256" key="1">
    <source>
        <dbReference type="SAM" id="MobiDB-lite"/>
    </source>
</evidence>
<reference evidence="2" key="2">
    <citation type="journal article" date="2014" name="ISME J.">
        <title>Microbial stratification in low pH oxic and suboxic macroscopic growths along an acid mine drainage.</title>
        <authorList>
            <person name="Mendez-Garcia C."/>
            <person name="Mesa V."/>
            <person name="Sprenger R.R."/>
            <person name="Richter M."/>
            <person name="Diez M.S."/>
            <person name="Solano J."/>
            <person name="Bargiela R."/>
            <person name="Golyshina O.V."/>
            <person name="Manteca A."/>
            <person name="Ramos J.L."/>
            <person name="Gallego J.R."/>
            <person name="Llorente I."/>
            <person name="Martins Dos Santos V.A."/>
            <person name="Jensen O.N."/>
            <person name="Pelaez A.I."/>
            <person name="Sanchez J."/>
            <person name="Ferrer M."/>
        </authorList>
    </citation>
    <scope>NUCLEOTIDE SEQUENCE</scope>
</reference>
<feature type="region of interest" description="Disordered" evidence="1">
    <location>
        <begin position="1"/>
        <end position="24"/>
    </location>
</feature>
<evidence type="ECO:0000313" key="2">
    <source>
        <dbReference type="EMBL" id="EQD51325.1"/>
    </source>
</evidence>
<accession>T1BAN1</accession>
<sequence length="108" mass="11607">MGELRPGARDHVQGREGGLDQEDVRSLGSVQRELAERLPSVPRVHLVGAAVPERGGRIGGVAERSVERRGELRRVRDDACGFESSPIQRGPDAGNLVVHHGARSDEVG</sequence>
<gene>
    <name evidence="2" type="ORF">B1B_11055</name>
</gene>
<dbReference type="EMBL" id="AUZY01007152">
    <property type="protein sequence ID" value="EQD51325.1"/>
    <property type="molecule type" value="Genomic_DNA"/>
</dbReference>